<feature type="region of interest" description="Disordered" evidence="1">
    <location>
        <begin position="1"/>
        <end position="121"/>
    </location>
</feature>
<protein>
    <recommendedName>
        <fullName evidence="4">Porin</fullName>
    </recommendedName>
</protein>
<evidence type="ECO:0008006" key="4">
    <source>
        <dbReference type="Google" id="ProtNLM"/>
    </source>
</evidence>
<dbReference type="RefSeq" id="WP_265679688.1">
    <property type="nucleotide sequence ID" value="NZ_CP120863.1"/>
</dbReference>
<evidence type="ECO:0000313" key="3">
    <source>
        <dbReference type="Proteomes" id="UP001209803"/>
    </source>
</evidence>
<organism evidence="2 3">
    <name type="scientific">Roseibium porphyridii</name>
    <dbReference type="NCBI Taxonomy" id="2866279"/>
    <lineage>
        <taxon>Bacteria</taxon>
        <taxon>Pseudomonadati</taxon>
        <taxon>Pseudomonadota</taxon>
        <taxon>Alphaproteobacteria</taxon>
        <taxon>Hyphomicrobiales</taxon>
        <taxon>Stappiaceae</taxon>
        <taxon>Roseibium</taxon>
    </lineage>
</organism>
<evidence type="ECO:0000313" key="2">
    <source>
        <dbReference type="EMBL" id="WFE90486.1"/>
    </source>
</evidence>
<accession>A0ABY8F5I3</accession>
<evidence type="ECO:0000256" key="1">
    <source>
        <dbReference type="SAM" id="MobiDB-lite"/>
    </source>
</evidence>
<dbReference type="EMBL" id="CP120863">
    <property type="protein sequence ID" value="WFE90486.1"/>
    <property type="molecule type" value="Genomic_DNA"/>
</dbReference>
<name>A0ABY8F5I3_9HYPH</name>
<gene>
    <name evidence="2" type="ORF">K1718_03790</name>
</gene>
<feature type="compositionally biased region" description="Polar residues" evidence="1">
    <location>
        <begin position="55"/>
        <end position="69"/>
    </location>
</feature>
<reference evidence="2 3" key="1">
    <citation type="submission" date="2023-03" db="EMBL/GenBank/DDBJ databases">
        <title>Roseibium porphyridii sp. nov. and Roseibium rhodosorbium sp. nov. isolated from marine algae, Porphyridium cruentum and Rhodosorus marinus, respectively.</title>
        <authorList>
            <person name="Lee M.W."/>
            <person name="Choi B.J."/>
            <person name="Lee J.K."/>
            <person name="Choi D.G."/>
            <person name="Baek J.H."/>
            <person name="Bayburt H."/>
            <person name="Kim J.M."/>
            <person name="Han D.M."/>
            <person name="Kim K.H."/>
            <person name="Jeon C.O."/>
        </authorList>
    </citation>
    <scope>NUCLEOTIDE SEQUENCE [LARGE SCALE GENOMIC DNA]</scope>
    <source>
        <strain evidence="2 3">KMA01</strain>
    </source>
</reference>
<feature type="compositionally biased region" description="Polar residues" evidence="1">
    <location>
        <begin position="1"/>
        <end position="39"/>
    </location>
</feature>
<proteinExistence type="predicted"/>
<feature type="compositionally biased region" description="Polar residues" evidence="1">
    <location>
        <begin position="77"/>
        <end position="96"/>
    </location>
</feature>
<dbReference type="Proteomes" id="UP001209803">
    <property type="component" value="Chromosome"/>
</dbReference>
<sequence>MARTNTTASRSSQGRAHIPASSSRSRYSQLTGGQAQVSQGPPRRGGYRGSRAQAVRSSKAPSTASNRRSSVGRAHIQASSPRSRYSSLVENKTRLSSGPPRRGGFRGDRAKATRSATKTRTSRWSANFAKRLSADGGAIINRGTLPASKIPSRVIRWGTRLGVYKATYETRITATGTAQVRVNIDNNLANILSGRNATSKLGKLWGNTGGRLVRLVPNRVRVTYSQGLDSKGLVAATKDIGWNYSQKKKTSTLGGFAGYRYNFSTGSHSLISSGSRVGPNNKGAFVNGGLRLSD</sequence>
<keyword evidence="3" id="KW-1185">Reference proteome</keyword>